<dbReference type="AlphaFoldDB" id="A0A5C5VA45"/>
<evidence type="ECO:0000313" key="11">
    <source>
        <dbReference type="Proteomes" id="UP000318878"/>
    </source>
</evidence>
<keyword evidence="4 9" id="KW-0812">Transmembrane</keyword>
<comment type="similarity">
    <text evidence="8">Belongs to the anion channel-forming bestrophin (TC 1.A.46) family.</text>
</comment>
<evidence type="ECO:0000256" key="9">
    <source>
        <dbReference type="SAM" id="Phobius"/>
    </source>
</evidence>
<dbReference type="InterPro" id="IPR044669">
    <property type="entry name" value="YneE/VCCN1/2-like"/>
</dbReference>
<keyword evidence="2" id="KW-0813">Transport</keyword>
<keyword evidence="3" id="KW-1003">Cell membrane</keyword>
<accession>A0A5C5VA45</accession>
<sequence length="232" mass="26436">MGVIYGPKDPAWRASYVRWVAAFSAVCRHSLRGQTTYEEISDLVPVVGRVETQRLAQANHMPMYVVRRVGEMLRQAVETGDMDQFFFLKAEDERARLIDHIGACERILKTPLAIAFSIKIRRFLFLYLLFLPMALVDFVGWFTPLMTILIAYPLLSLDQIGVELQNPFCHRRLNHLPLGDISKTIRENLLASVEELPEMVPFDENDRSDFANGAPRNPRSLRGFAVHATTSS</sequence>
<dbReference type="Proteomes" id="UP000318878">
    <property type="component" value="Unassembled WGS sequence"/>
</dbReference>
<organism evidence="10 11">
    <name type="scientific">Blastopirellula retiformator</name>
    <dbReference type="NCBI Taxonomy" id="2527970"/>
    <lineage>
        <taxon>Bacteria</taxon>
        <taxon>Pseudomonadati</taxon>
        <taxon>Planctomycetota</taxon>
        <taxon>Planctomycetia</taxon>
        <taxon>Pirellulales</taxon>
        <taxon>Pirellulaceae</taxon>
        <taxon>Blastopirellula</taxon>
    </lineage>
</organism>
<keyword evidence="5 9" id="KW-1133">Transmembrane helix</keyword>
<name>A0A5C5VA45_9BACT</name>
<comment type="subcellular location">
    <subcellularLocation>
        <location evidence="1">Cell membrane</location>
        <topology evidence="1">Multi-pass membrane protein</topology>
    </subcellularLocation>
</comment>
<evidence type="ECO:0000313" key="10">
    <source>
        <dbReference type="EMBL" id="TWT34777.1"/>
    </source>
</evidence>
<evidence type="ECO:0000256" key="3">
    <source>
        <dbReference type="ARBA" id="ARBA00022475"/>
    </source>
</evidence>
<evidence type="ECO:0000256" key="7">
    <source>
        <dbReference type="ARBA" id="ARBA00023136"/>
    </source>
</evidence>
<keyword evidence="11" id="KW-1185">Reference proteome</keyword>
<dbReference type="GO" id="GO:0005886">
    <property type="term" value="C:plasma membrane"/>
    <property type="evidence" value="ECO:0007669"/>
    <property type="project" value="UniProtKB-SubCell"/>
</dbReference>
<evidence type="ECO:0000256" key="1">
    <source>
        <dbReference type="ARBA" id="ARBA00004651"/>
    </source>
</evidence>
<dbReference type="OrthoDB" id="445589at2"/>
<evidence type="ECO:0000256" key="8">
    <source>
        <dbReference type="ARBA" id="ARBA00034708"/>
    </source>
</evidence>
<dbReference type="GO" id="GO:0005254">
    <property type="term" value="F:chloride channel activity"/>
    <property type="evidence" value="ECO:0007669"/>
    <property type="project" value="InterPro"/>
</dbReference>
<dbReference type="PANTHER" id="PTHR33281:SF19">
    <property type="entry name" value="VOLTAGE-DEPENDENT ANION CHANNEL-FORMING PROTEIN YNEE"/>
    <property type="match status" value="1"/>
</dbReference>
<evidence type="ECO:0000256" key="5">
    <source>
        <dbReference type="ARBA" id="ARBA00022989"/>
    </source>
</evidence>
<evidence type="ECO:0000256" key="6">
    <source>
        <dbReference type="ARBA" id="ARBA00023065"/>
    </source>
</evidence>
<evidence type="ECO:0000256" key="2">
    <source>
        <dbReference type="ARBA" id="ARBA00022448"/>
    </source>
</evidence>
<keyword evidence="6" id="KW-0406">Ion transport</keyword>
<evidence type="ECO:0000256" key="4">
    <source>
        <dbReference type="ARBA" id="ARBA00022692"/>
    </source>
</evidence>
<reference evidence="10 11" key="1">
    <citation type="submission" date="2019-02" db="EMBL/GenBank/DDBJ databases">
        <title>Deep-cultivation of Planctomycetes and their phenomic and genomic characterization uncovers novel biology.</title>
        <authorList>
            <person name="Wiegand S."/>
            <person name="Jogler M."/>
            <person name="Boedeker C."/>
            <person name="Pinto D."/>
            <person name="Vollmers J."/>
            <person name="Rivas-Marin E."/>
            <person name="Kohn T."/>
            <person name="Peeters S.H."/>
            <person name="Heuer A."/>
            <person name="Rast P."/>
            <person name="Oberbeckmann S."/>
            <person name="Bunk B."/>
            <person name="Jeske O."/>
            <person name="Meyerdierks A."/>
            <person name="Storesund J.E."/>
            <person name="Kallscheuer N."/>
            <person name="Luecker S."/>
            <person name="Lage O.M."/>
            <person name="Pohl T."/>
            <person name="Merkel B.J."/>
            <person name="Hornburger P."/>
            <person name="Mueller R.-W."/>
            <person name="Bruemmer F."/>
            <person name="Labrenz M."/>
            <person name="Spormann A.M."/>
            <person name="Op Den Camp H."/>
            <person name="Overmann J."/>
            <person name="Amann R."/>
            <person name="Jetten M.S.M."/>
            <person name="Mascher T."/>
            <person name="Medema M.H."/>
            <person name="Devos D.P."/>
            <person name="Kaster A.-K."/>
            <person name="Ovreas L."/>
            <person name="Rohde M."/>
            <person name="Galperin M.Y."/>
            <person name="Jogler C."/>
        </authorList>
    </citation>
    <scope>NUCLEOTIDE SEQUENCE [LARGE SCALE GENOMIC DNA]</scope>
    <source>
        <strain evidence="10 11">Enr8</strain>
    </source>
</reference>
<dbReference type="EMBL" id="SJPF01000002">
    <property type="protein sequence ID" value="TWT34777.1"/>
    <property type="molecule type" value="Genomic_DNA"/>
</dbReference>
<protein>
    <submittedName>
        <fullName evidence="10">Bestrophin, RFP-TM, chloride channel</fullName>
    </submittedName>
</protein>
<dbReference type="Pfam" id="PF25539">
    <property type="entry name" value="Bestrophin_2"/>
    <property type="match status" value="1"/>
</dbReference>
<proteinExistence type="inferred from homology"/>
<comment type="caution">
    <text evidence="10">The sequence shown here is derived from an EMBL/GenBank/DDBJ whole genome shotgun (WGS) entry which is preliminary data.</text>
</comment>
<keyword evidence="7 9" id="KW-0472">Membrane</keyword>
<feature type="transmembrane region" description="Helical" evidence="9">
    <location>
        <begin position="124"/>
        <end position="155"/>
    </location>
</feature>
<dbReference type="PANTHER" id="PTHR33281">
    <property type="entry name" value="UPF0187 PROTEIN YNEE"/>
    <property type="match status" value="1"/>
</dbReference>
<gene>
    <name evidence="10" type="ORF">Enr8_21910</name>
</gene>